<organism evidence="1 2">
    <name type="scientific">Chrysochromulina tobinii</name>
    <dbReference type="NCBI Taxonomy" id="1460289"/>
    <lineage>
        <taxon>Eukaryota</taxon>
        <taxon>Haptista</taxon>
        <taxon>Haptophyta</taxon>
        <taxon>Prymnesiophyceae</taxon>
        <taxon>Prymnesiales</taxon>
        <taxon>Chrysochromulinaceae</taxon>
        <taxon>Chrysochromulina</taxon>
    </lineage>
</organism>
<feature type="non-terminal residue" evidence="1">
    <location>
        <position position="290"/>
    </location>
</feature>
<protein>
    <submittedName>
        <fullName evidence="1">Uncharacterized protein</fullName>
    </submittedName>
</protein>
<dbReference type="EMBL" id="JWZX01000437">
    <property type="protein sequence ID" value="KOO52970.1"/>
    <property type="molecule type" value="Genomic_DNA"/>
</dbReference>
<reference evidence="2" key="1">
    <citation type="journal article" date="2015" name="PLoS Genet.">
        <title>Genome Sequence and Transcriptome Analyses of Chrysochromulina tobin: Metabolic Tools for Enhanced Algal Fitness in the Prominent Order Prymnesiales (Haptophyceae).</title>
        <authorList>
            <person name="Hovde B.T."/>
            <person name="Deodato C.R."/>
            <person name="Hunsperger H.M."/>
            <person name="Ryken S.A."/>
            <person name="Yost W."/>
            <person name="Jha R.K."/>
            <person name="Patterson J."/>
            <person name="Monnat R.J. Jr."/>
            <person name="Barlow S.B."/>
            <person name="Starkenburg S.R."/>
            <person name="Cattolico R.A."/>
        </authorList>
    </citation>
    <scope>NUCLEOTIDE SEQUENCE</scope>
    <source>
        <strain evidence="2">CCMP291</strain>
    </source>
</reference>
<evidence type="ECO:0000313" key="1">
    <source>
        <dbReference type="EMBL" id="KOO52970.1"/>
    </source>
</evidence>
<dbReference type="AlphaFoldDB" id="A0A0M0LPJ3"/>
<keyword evidence="2" id="KW-1185">Reference proteome</keyword>
<dbReference type="Proteomes" id="UP000037460">
    <property type="component" value="Unassembled WGS sequence"/>
</dbReference>
<name>A0A0M0LPJ3_9EUKA</name>
<comment type="caution">
    <text evidence="1">The sequence shown here is derived from an EMBL/GenBank/DDBJ whole genome shotgun (WGS) entry which is preliminary data.</text>
</comment>
<evidence type="ECO:0000313" key="2">
    <source>
        <dbReference type="Proteomes" id="UP000037460"/>
    </source>
</evidence>
<accession>A0A0M0LPJ3</accession>
<sequence>MAPSASIRANGAQGADSGINCQSGCGDNPYNGGGGAAAGSIWITAESMLGTGSLQATGGAGGSSGSFVGQRQNAGGGGAGGRIAVHCASQLASSIAMSAVGGQRGLNDAGNEGVGAPGTIFTSVSGVRTLVVDNAATSSSLVGGYVRLPASGNGSLALHTLRLVNSKVDVHYSVNATHVIGLSSDVTTRLLEATSLSTSLCTWLAHSRVATVTMQLLSTVWTSAEPIGASSTLKINGSTTLTINASVGRIEAGTLLVETGAILTTSSTSVGVLEVVAGTMRVQGTGAVRA</sequence>
<proteinExistence type="predicted"/>
<gene>
    <name evidence="1" type="ORF">Ctob_016741</name>
</gene>